<dbReference type="Proteomes" id="UP001180536">
    <property type="component" value="Unassembled WGS sequence"/>
</dbReference>
<reference evidence="1 2" key="1">
    <citation type="submission" date="2023-07" db="EMBL/GenBank/DDBJ databases">
        <title>Sorghum-associated microbial communities from plants grown in Nebraska, USA.</title>
        <authorList>
            <person name="Schachtman D."/>
        </authorList>
    </citation>
    <scope>NUCLEOTIDE SEQUENCE [LARGE SCALE GENOMIC DNA]</scope>
    <source>
        <strain evidence="1 2">BE310</strain>
    </source>
</reference>
<gene>
    <name evidence="1" type="ORF">J2X16_000687</name>
</gene>
<keyword evidence="2" id="KW-1185">Reference proteome</keyword>
<evidence type="ECO:0000313" key="1">
    <source>
        <dbReference type="EMBL" id="MDR7295366.1"/>
    </source>
</evidence>
<sequence length="58" mass="6643">MNLLEGLRPNVETFYLSSESAGRLADLANHWQPPQFLGRSWHRWHLPADLQAMKSPGD</sequence>
<dbReference type="RefSeq" id="WP_310341658.1">
    <property type="nucleotide sequence ID" value="NZ_JAVDXQ010000001.1"/>
</dbReference>
<accession>A0ABU1Z5R5</accession>
<proteinExistence type="predicted"/>
<dbReference type="EMBL" id="JAVDXQ010000001">
    <property type="protein sequence ID" value="MDR7295366.1"/>
    <property type="molecule type" value="Genomic_DNA"/>
</dbReference>
<protein>
    <submittedName>
        <fullName evidence="1">Uncharacterized protein</fullName>
    </submittedName>
</protein>
<organism evidence="1 2">
    <name type="scientific">Pelomonas aquatica</name>
    <dbReference type="NCBI Taxonomy" id="431058"/>
    <lineage>
        <taxon>Bacteria</taxon>
        <taxon>Pseudomonadati</taxon>
        <taxon>Pseudomonadota</taxon>
        <taxon>Betaproteobacteria</taxon>
        <taxon>Burkholderiales</taxon>
        <taxon>Sphaerotilaceae</taxon>
        <taxon>Roseateles</taxon>
    </lineage>
</organism>
<name>A0ABU1Z5R5_9BURK</name>
<evidence type="ECO:0000313" key="2">
    <source>
        <dbReference type="Proteomes" id="UP001180536"/>
    </source>
</evidence>
<comment type="caution">
    <text evidence="1">The sequence shown here is derived from an EMBL/GenBank/DDBJ whole genome shotgun (WGS) entry which is preliminary data.</text>
</comment>